<name>A0A8J5JZG1_HOMAM</name>
<reference evidence="3" key="1">
    <citation type="journal article" date="2021" name="Sci. Adv.">
        <title>The American lobster genome reveals insights on longevity, neural, and immune adaptations.</title>
        <authorList>
            <person name="Polinski J.M."/>
            <person name="Zimin A.V."/>
            <person name="Clark K.F."/>
            <person name="Kohn A.B."/>
            <person name="Sadowski N."/>
            <person name="Timp W."/>
            <person name="Ptitsyn A."/>
            <person name="Khanna P."/>
            <person name="Romanova D.Y."/>
            <person name="Williams P."/>
            <person name="Greenwood S.J."/>
            <person name="Moroz L.L."/>
            <person name="Walt D.R."/>
            <person name="Bodnar A.G."/>
        </authorList>
    </citation>
    <scope>NUCLEOTIDE SEQUENCE</scope>
    <source>
        <strain evidence="3">GMGI-L3</strain>
    </source>
</reference>
<evidence type="ECO:0000313" key="3">
    <source>
        <dbReference type="EMBL" id="KAG7166842.1"/>
    </source>
</evidence>
<dbReference type="GO" id="GO:0003676">
    <property type="term" value="F:nucleic acid binding"/>
    <property type="evidence" value="ECO:0007669"/>
    <property type="project" value="InterPro"/>
</dbReference>
<dbReference type="EMBL" id="JAHLQT010022185">
    <property type="protein sequence ID" value="KAG7166842.1"/>
    <property type="molecule type" value="Genomic_DNA"/>
</dbReference>
<organism evidence="3 4">
    <name type="scientific">Homarus americanus</name>
    <name type="common">American lobster</name>
    <dbReference type="NCBI Taxonomy" id="6706"/>
    <lineage>
        <taxon>Eukaryota</taxon>
        <taxon>Metazoa</taxon>
        <taxon>Ecdysozoa</taxon>
        <taxon>Arthropoda</taxon>
        <taxon>Crustacea</taxon>
        <taxon>Multicrustacea</taxon>
        <taxon>Malacostraca</taxon>
        <taxon>Eumalacostraca</taxon>
        <taxon>Eucarida</taxon>
        <taxon>Decapoda</taxon>
        <taxon>Pleocyemata</taxon>
        <taxon>Astacidea</taxon>
        <taxon>Nephropoidea</taxon>
        <taxon>Nephropidae</taxon>
        <taxon>Homarus</taxon>
    </lineage>
</organism>
<sequence>MVSKYGRNPSDIRCVIKQDATGAKTVTVKTCGHEKTHYTVVLACCADGTKLPPLLILKRKTLPKERIPNGVYVHVHPKGWMDEGGVKVWINKVWSRRPEADEPKNDTTEADEPKNDTTEADEPKNDTTEADEPKNDTTEADEPKNDTTGMMNG</sequence>
<accession>A0A8J5JZG1</accession>
<feature type="compositionally biased region" description="Basic and acidic residues" evidence="1">
    <location>
        <begin position="96"/>
        <end position="145"/>
    </location>
</feature>
<comment type="caution">
    <text evidence="3">The sequence shown here is derived from an EMBL/GenBank/DDBJ whole genome shotgun (WGS) entry which is preliminary data.</text>
</comment>
<evidence type="ECO:0000256" key="1">
    <source>
        <dbReference type="SAM" id="MobiDB-lite"/>
    </source>
</evidence>
<feature type="region of interest" description="Disordered" evidence="1">
    <location>
        <begin position="95"/>
        <end position="153"/>
    </location>
</feature>
<dbReference type="AlphaFoldDB" id="A0A8J5JZG1"/>
<evidence type="ECO:0000259" key="2">
    <source>
        <dbReference type="Pfam" id="PF03184"/>
    </source>
</evidence>
<feature type="domain" description="DDE-1" evidence="2">
    <location>
        <begin position="37"/>
        <end position="99"/>
    </location>
</feature>
<proteinExistence type="predicted"/>
<dbReference type="Pfam" id="PF03184">
    <property type="entry name" value="DDE_1"/>
    <property type="match status" value="1"/>
</dbReference>
<protein>
    <submittedName>
        <fullName evidence="3">Pogo transposable element-like 84</fullName>
    </submittedName>
</protein>
<evidence type="ECO:0000313" key="4">
    <source>
        <dbReference type="Proteomes" id="UP000747542"/>
    </source>
</evidence>
<keyword evidence="4" id="KW-1185">Reference proteome</keyword>
<dbReference type="InterPro" id="IPR004875">
    <property type="entry name" value="DDE_SF_endonuclease_dom"/>
</dbReference>
<gene>
    <name evidence="3" type="primary">Pogo-L84</name>
    <name evidence="3" type="ORF">Hamer_G010516</name>
</gene>
<dbReference type="Proteomes" id="UP000747542">
    <property type="component" value="Unassembled WGS sequence"/>
</dbReference>